<evidence type="ECO:0000256" key="12">
    <source>
        <dbReference type="HAMAP-Rule" id="MF_00847"/>
    </source>
</evidence>
<dbReference type="GO" id="GO:0006412">
    <property type="term" value="P:translation"/>
    <property type="evidence" value="ECO:0007669"/>
    <property type="project" value="UniProtKB-KW"/>
</dbReference>
<name>A0A0W0HI62_PSEFL</name>
<comment type="domain">
    <text evidence="12">The P-site tRNA interaction motif (PtIM domain) probably interacts with the P-site tRNA(fMet) as well as the 23S rRNA.</text>
</comment>
<dbReference type="Pfam" id="PF00005">
    <property type="entry name" value="ABC_tran"/>
    <property type="match status" value="2"/>
</dbReference>
<dbReference type="CDD" id="cd03221">
    <property type="entry name" value="ABCF_EF-3"/>
    <property type="match status" value="2"/>
</dbReference>
<dbReference type="GO" id="GO:0005524">
    <property type="term" value="F:ATP binding"/>
    <property type="evidence" value="ECO:0007669"/>
    <property type="project" value="UniProtKB-UniRule"/>
</dbReference>
<organism evidence="14 15">
    <name type="scientific">Pseudomonas fluorescens ICMP 11288</name>
    <dbReference type="NCBI Taxonomy" id="1198309"/>
    <lineage>
        <taxon>Bacteria</taxon>
        <taxon>Pseudomonadati</taxon>
        <taxon>Pseudomonadota</taxon>
        <taxon>Gammaproteobacteria</taxon>
        <taxon>Pseudomonadales</taxon>
        <taxon>Pseudomonadaceae</taxon>
        <taxon>Pseudomonas</taxon>
    </lineage>
</organism>
<keyword evidence="9 12" id="KW-0810">Translation regulation</keyword>
<proteinExistence type="inferred from homology"/>
<evidence type="ECO:0000313" key="14">
    <source>
        <dbReference type="EMBL" id="KTB60456.1"/>
    </source>
</evidence>
<evidence type="ECO:0000256" key="5">
    <source>
        <dbReference type="ARBA" id="ARBA00022737"/>
    </source>
</evidence>
<dbReference type="AlphaFoldDB" id="A0A0W0HI62"/>
<dbReference type="InterPro" id="IPR003593">
    <property type="entry name" value="AAA+_ATPase"/>
</dbReference>
<feature type="domain" description="ABC transporter" evidence="13">
    <location>
        <begin position="324"/>
        <end position="550"/>
    </location>
</feature>
<keyword evidence="2 12" id="KW-0963">Cytoplasm</keyword>
<accession>A0A0W0HI62</accession>
<comment type="function">
    <text evidence="12">A translation factor that gates the progression of the 70S ribosomal initiation complex (IC, containing tRNA(fMet) in the P-site) into the translation elongation cycle by using a mechanism sensitive to the ATP/ADP ratio. Binds to the 70S ribosome E-site where it modulates the state of the translating ribosome during subunit translocation. ATP hydrolysis probably frees it from the ribosome, which can enter the elongation phase.</text>
</comment>
<dbReference type="FunFam" id="3.40.50.300:FF:000011">
    <property type="entry name" value="Putative ABC transporter ATP-binding component"/>
    <property type="match status" value="1"/>
</dbReference>
<dbReference type="InterPro" id="IPR003439">
    <property type="entry name" value="ABC_transporter-like_ATP-bd"/>
</dbReference>
<dbReference type="EC" id="3.6.1.-" evidence="12"/>
<dbReference type="NCBIfam" id="TIGR03719">
    <property type="entry name" value="ABC_ABC_ChvD"/>
    <property type="match status" value="1"/>
</dbReference>
<dbReference type="GO" id="GO:0000049">
    <property type="term" value="F:tRNA binding"/>
    <property type="evidence" value="ECO:0007669"/>
    <property type="project" value="UniProtKB-UniRule"/>
</dbReference>
<dbReference type="InterPro" id="IPR017871">
    <property type="entry name" value="ABC_transporter-like_CS"/>
</dbReference>
<dbReference type="SUPFAM" id="SSF52540">
    <property type="entry name" value="P-loop containing nucleoside triphosphate hydrolases"/>
    <property type="match status" value="2"/>
</dbReference>
<dbReference type="PROSITE" id="PS00211">
    <property type="entry name" value="ABC_TRANSPORTER_1"/>
    <property type="match status" value="1"/>
</dbReference>
<comment type="caution">
    <text evidence="14">The sequence shown here is derived from an EMBL/GenBank/DDBJ whole genome shotgun (WGS) entry which is preliminary data.</text>
</comment>
<keyword evidence="10 12" id="KW-0694">RNA-binding</keyword>
<comment type="subunit">
    <text evidence="12">Monomer. Probably contacts ribosomal proteins L1, L5, L33 and S7, the 16S and 23S rRNA and the P-site containing tRNA(fMet).</text>
</comment>
<feature type="region of interest" description="PtIM" evidence="12">
    <location>
        <begin position="242"/>
        <end position="322"/>
    </location>
</feature>
<keyword evidence="3 12" id="KW-0820">tRNA-binding</keyword>
<dbReference type="NCBIfam" id="NF008775">
    <property type="entry name" value="PRK11819.1"/>
    <property type="match status" value="1"/>
</dbReference>
<evidence type="ECO:0000256" key="3">
    <source>
        <dbReference type="ARBA" id="ARBA00022555"/>
    </source>
</evidence>
<comment type="catalytic activity">
    <reaction evidence="12">
        <text>ATP + H2O = ADP + phosphate + H(+)</text>
        <dbReference type="Rhea" id="RHEA:13065"/>
        <dbReference type="ChEBI" id="CHEBI:15377"/>
        <dbReference type="ChEBI" id="CHEBI:15378"/>
        <dbReference type="ChEBI" id="CHEBI:30616"/>
        <dbReference type="ChEBI" id="CHEBI:43474"/>
        <dbReference type="ChEBI" id="CHEBI:456216"/>
    </reaction>
</comment>
<evidence type="ECO:0000256" key="10">
    <source>
        <dbReference type="ARBA" id="ARBA00022884"/>
    </source>
</evidence>
<feature type="domain" description="ABC transporter" evidence="13">
    <location>
        <begin position="6"/>
        <end position="259"/>
    </location>
</feature>
<dbReference type="EMBL" id="LKEF01000039">
    <property type="protein sequence ID" value="KTB60456.1"/>
    <property type="molecule type" value="Genomic_DNA"/>
</dbReference>
<dbReference type="PANTHER" id="PTHR43858">
    <property type="entry name" value="ENERGY-DEPENDENT TRANSLATIONAL THROTTLE PROTEIN ETTA"/>
    <property type="match status" value="1"/>
</dbReference>
<dbReference type="Proteomes" id="UP000054197">
    <property type="component" value="Unassembled WGS sequence"/>
</dbReference>
<keyword evidence="8 12" id="KW-0067">ATP-binding</keyword>
<evidence type="ECO:0000256" key="8">
    <source>
        <dbReference type="ARBA" id="ARBA00022840"/>
    </source>
</evidence>
<comment type="subcellular location">
    <subcellularLocation>
        <location evidence="12">Cytoplasm</location>
    </subcellularLocation>
    <text evidence="12">Associates with ribosomes and polysomes.</text>
</comment>
<comment type="similarity">
    <text evidence="1 12">Belongs to the ABC transporter superfamily. ABCF family. Translational throttle EttA subfamily.</text>
</comment>
<evidence type="ECO:0000313" key="15">
    <source>
        <dbReference type="Proteomes" id="UP000054197"/>
    </source>
</evidence>
<dbReference type="InterPro" id="IPR032781">
    <property type="entry name" value="ABC_tran_Xtn"/>
</dbReference>
<feature type="binding site" evidence="12">
    <location>
        <begin position="356"/>
        <end position="363"/>
    </location>
    <ligand>
        <name>ATP</name>
        <dbReference type="ChEBI" id="CHEBI:30616"/>
        <label>2</label>
    </ligand>
</feature>
<evidence type="ECO:0000256" key="7">
    <source>
        <dbReference type="ARBA" id="ARBA00022801"/>
    </source>
</evidence>
<evidence type="ECO:0000256" key="4">
    <source>
        <dbReference type="ARBA" id="ARBA00022730"/>
    </source>
</evidence>
<dbReference type="InterPro" id="IPR022374">
    <property type="entry name" value="EttA"/>
</dbReference>
<dbReference type="Gene3D" id="3.40.50.300">
    <property type="entry name" value="P-loop containing nucleotide triphosphate hydrolases"/>
    <property type="match status" value="2"/>
</dbReference>
<protein>
    <recommendedName>
        <fullName evidence="12">Energy-dependent translational throttle protein EttA</fullName>
        <ecNumber evidence="12">3.6.1.-</ecNumber>
    </recommendedName>
    <alternativeName>
        <fullName evidence="12">Translational regulatory factor EttA</fullName>
    </alternativeName>
</protein>
<evidence type="ECO:0000256" key="9">
    <source>
        <dbReference type="ARBA" id="ARBA00022845"/>
    </source>
</evidence>
<reference evidence="14 15" key="1">
    <citation type="submission" date="2015-09" db="EMBL/GenBank/DDBJ databases">
        <title>Genome sequence of ICMP 11288.</title>
        <authorList>
            <person name="Visnovsky S."/>
            <person name="Lu A."/>
            <person name="Panda P."/>
            <person name="Pitman A."/>
        </authorList>
    </citation>
    <scope>NUCLEOTIDE SEQUENCE [LARGE SCALE GENOMIC DNA]</scope>
    <source>
        <strain evidence="14 15">ICMP 11288</strain>
    </source>
</reference>
<sequence length="554" mass="61531">MAQYVFTMHRLGKVVPPKREILKNISLSFFPGAKIGVLGLNGSGKSTLLKIMAGVDTEFEGEARPMPELNIGYLPQEPILDPTKTVREVVEEAVAVIKNAQARLDEVYAAYADEDADFDKLAAEQAKLEAILQAGDGHNLERQLEVAADALRLPAWDAKVEFLSGGEKRRVALCRLLLSAPDMLLLDEPTNHLDADSVAWLEHFLHDFPGTVVAITHDRYFLDNVAGWILELDRGAGIPYEGNYSGWLEAKSDRLAAESKQQSAHEKAMKEELEWVRKGAKARQSKSKARLQRFEEMQSQEFQKRSETNEIYIPAGPRLGDKVIEFKNVCKGYGDRVLIDNLSFSMPKGAIVGVIGGNGAGKSTLFRMLMGKETPDSGSIEIGETVQLACVDQSREDLDGSKTVFQQVSEGSDQIRIGNYEIPSRTYVGRFNFKGGDQQKFVKDLSGGERGRLHLALTLKEGGNVLLLDEPSNDLDVETLRSLEEALLDFPGAAIVISHDRWFLDRVATHILAYEDDSQAVFFEGNYTEYEADRKKRLGDAAAQPHRVRHKKLA</sequence>
<keyword evidence="7 12" id="KW-0378">Hydrolase</keyword>
<dbReference type="GO" id="GO:0005737">
    <property type="term" value="C:cytoplasm"/>
    <property type="evidence" value="ECO:0007669"/>
    <property type="project" value="UniProtKB-SubCell"/>
</dbReference>
<evidence type="ECO:0000259" key="13">
    <source>
        <dbReference type="PROSITE" id="PS50893"/>
    </source>
</evidence>
<dbReference type="GO" id="GO:0016887">
    <property type="term" value="F:ATP hydrolysis activity"/>
    <property type="evidence" value="ECO:0007669"/>
    <property type="project" value="UniProtKB-UniRule"/>
</dbReference>
<dbReference type="RefSeq" id="WP_058421529.1">
    <property type="nucleotide sequence ID" value="NZ_LKEF01000039.1"/>
</dbReference>
<dbReference type="GO" id="GO:0043022">
    <property type="term" value="F:ribosome binding"/>
    <property type="evidence" value="ECO:0007669"/>
    <property type="project" value="UniProtKB-UniRule"/>
</dbReference>
<dbReference type="PROSITE" id="PS50893">
    <property type="entry name" value="ABC_TRANSPORTER_2"/>
    <property type="match status" value="2"/>
</dbReference>
<dbReference type="Pfam" id="PF12848">
    <property type="entry name" value="ABC_tran_Xtn"/>
    <property type="match status" value="1"/>
</dbReference>
<feature type="region of interest" description="Arm" evidence="12">
    <location>
        <begin position="95"/>
        <end position="139"/>
    </location>
</feature>
<gene>
    <name evidence="12" type="primary">ettA</name>
    <name evidence="14" type="ORF">AO063_01375</name>
</gene>
<comment type="domain">
    <text evidence="12">The arm domain is inserted in the first ABC transporter domain. Probably contacts ribosomal protein L1.</text>
</comment>
<evidence type="ECO:0000256" key="11">
    <source>
        <dbReference type="ARBA" id="ARBA00022917"/>
    </source>
</evidence>
<keyword evidence="11 12" id="KW-0648">Protein biosynthesis</keyword>
<dbReference type="SMART" id="SM00382">
    <property type="entry name" value="AAA"/>
    <property type="match status" value="2"/>
</dbReference>
<evidence type="ECO:0000256" key="6">
    <source>
        <dbReference type="ARBA" id="ARBA00022741"/>
    </source>
</evidence>
<dbReference type="InterPro" id="IPR027417">
    <property type="entry name" value="P-loop_NTPase"/>
</dbReference>
<evidence type="ECO:0000256" key="2">
    <source>
        <dbReference type="ARBA" id="ARBA00022490"/>
    </source>
</evidence>
<comment type="caution">
    <text evidence="12">Lacks conserved residue(s) required for the propagation of feature annotation.</text>
</comment>
<keyword evidence="6 12" id="KW-0547">Nucleotide-binding</keyword>
<dbReference type="HAMAP" id="MF_00847">
    <property type="entry name" value="EttA"/>
    <property type="match status" value="1"/>
</dbReference>
<dbReference type="PANTHER" id="PTHR43858:SF1">
    <property type="entry name" value="ABC TRANSPORTER-RELATED PROTEIN"/>
    <property type="match status" value="1"/>
</dbReference>
<dbReference type="FunFam" id="3.40.50.300:FF:000183">
    <property type="entry name" value="ABC transporter ATP-binding protein yjjK"/>
    <property type="match status" value="1"/>
</dbReference>
<dbReference type="GO" id="GO:0019843">
    <property type="term" value="F:rRNA binding"/>
    <property type="evidence" value="ECO:0007669"/>
    <property type="project" value="UniProtKB-UniRule"/>
</dbReference>
<dbReference type="GO" id="GO:0045900">
    <property type="term" value="P:negative regulation of translational elongation"/>
    <property type="evidence" value="ECO:0007669"/>
    <property type="project" value="UniProtKB-UniRule"/>
</dbReference>
<keyword evidence="5 12" id="KW-0677">Repeat</keyword>
<keyword evidence="4 12" id="KW-0699">rRNA-binding</keyword>
<evidence type="ECO:0000256" key="1">
    <source>
        <dbReference type="ARBA" id="ARBA00005868"/>
    </source>
</evidence>